<dbReference type="PANTHER" id="PTHR47751:SF1">
    <property type="entry name" value="SUPERFAMILY HYDROLASE, PUTATIVE (AFU_ORTHOLOGUE AFUA_2G16580)-RELATED"/>
    <property type="match status" value="1"/>
</dbReference>
<dbReference type="PANTHER" id="PTHR47751">
    <property type="entry name" value="SUPERFAMILY HYDROLASE, PUTATIVE (AFU_ORTHOLOGUE AFUA_2G16580)-RELATED"/>
    <property type="match status" value="1"/>
</dbReference>
<reference evidence="3" key="1">
    <citation type="submission" date="2019-03" db="EMBL/GenBank/DDBJ databases">
        <authorList>
            <person name="Danneels B."/>
        </authorList>
    </citation>
    <scope>NUCLEOTIDE SEQUENCE</scope>
</reference>
<evidence type="ECO:0000259" key="1">
    <source>
        <dbReference type="Pfam" id="PF02129"/>
    </source>
</evidence>
<dbReference type="PROSITE" id="PS51318">
    <property type="entry name" value="TAT"/>
    <property type="match status" value="1"/>
</dbReference>
<dbReference type="InterPro" id="IPR051411">
    <property type="entry name" value="Polyketide_trans_af380"/>
</dbReference>
<dbReference type="Gene3D" id="3.40.50.1820">
    <property type="entry name" value="alpha/beta hydrolase"/>
    <property type="match status" value="1"/>
</dbReference>
<dbReference type="GO" id="GO:0016787">
    <property type="term" value="F:hydrolase activity"/>
    <property type="evidence" value="ECO:0007669"/>
    <property type="project" value="UniProtKB-KW"/>
</dbReference>
<dbReference type="InterPro" id="IPR029058">
    <property type="entry name" value="AB_hydrolase_fold"/>
</dbReference>
<organism evidence="3">
    <name type="scientific">plant metagenome</name>
    <dbReference type="NCBI Taxonomy" id="1297885"/>
    <lineage>
        <taxon>unclassified sequences</taxon>
        <taxon>metagenomes</taxon>
        <taxon>organismal metagenomes</taxon>
    </lineage>
</organism>
<dbReference type="EMBL" id="CAADIE010000026">
    <property type="protein sequence ID" value="VFR45321.1"/>
    <property type="molecule type" value="Genomic_DNA"/>
</dbReference>
<keyword evidence="3" id="KW-0378">Hydrolase</keyword>
<dbReference type="EMBL" id="CAADIH010000027">
    <property type="protein sequence ID" value="VFR48161.1"/>
    <property type="molecule type" value="Genomic_DNA"/>
</dbReference>
<dbReference type="Gene3D" id="1.10.10.800">
    <property type="match status" value="1"/>
</dbReference>
<accession>A0A484RFG5</accession>
<sequence>MTTDVSRRKLLQLSLVAGAAVLVASQPALAQLNLPMKGDTVQLTQEWDKTFPRSNAVDHQKVTFKNRYGITIAADIYVPKNRGQGKLPALAVSGAFGAVKEQSSGVYAQEMAERGFVALAFDPSYTGESSGQPRNVASPDINTEDVMAAVDYLGLLDIVDRNRIGLLGVCGYGGLNLSAAAADKRIKSVASVVMYDMSRLWGQGFQDSYTPEQRAKVLENLSLQRWKDAEAGQPAYASHNVIFDKAGNITRDAVINPVTLPADADPVTVEFFDYYRTKRGLHPRSVNSVGAWSITTPMSFMNFPQLTYIKEISPRPVLIITGEVAHSRYFAETAYQQAAQPKELVIVPGANHVDLYDKQSGKVPFGKLESFFKTSLK</sequence>
<evidence type="ECO:0000313" key="3">
    <source>
        <dbReference type="EMBL" id="VFR48161.1"/>
    </source>
</evidence>
<dbReference type="Pfam" id="PF02129">
    <property type="entry name" value="Peptidase_S15"/>
    <property type="match status" value="1"/>
</dbReference>
<dbReference type="SUPFAM" id="SSF53474">
    <property type="entry name" value="alpha/beta-Hydrolases"/>
    <property type="match status" value="1"/>
</dbReference>
<name>A0A484RFG5_9ZZZZ</name>
<dbReference type="InterPro" id="IPR006311">
    <property type="entry name" value="TAT_signal"/>
</dbReference>
<evidence type="ECO:0000313" key="2">
    <source>
        <dbReference type="EMBL" id="VFR45321.1"/>
    </source>
</evidence>
<protein>
    <submittedName>
        <fullName evidence="3">Dienelactone hydrolase and related enzymes</fullName>
    </submittedName>
</protein>
<gene>
    <name evidence="2" type="ORF">BER1_4355</name>
    <name evidence="3" type="ORF">BER2_4329</name>
</gene>
<proteinExistence type="predicted"/>
<dbReference type="InterPro" id="IPR000383">
    <property type="entry name" value="Xaa-Pro-like_dom"/>
</dbReference>
<dbReference type="AlphaFoldDB" id="A0A484RFG5"/>
<feature type="domain" description="Xaa-Pro dipeptidyl-peptidase-like" evidence="1">
    <location>
        <begin position="69"/>
        <end position="194"/>
    </location>
</feature>